<keyword evidence="2" id="KW-1185">Reference proteome</keyword>
<reference evidence="1 2" key="1">
    <citation type="submission" date="2017-05" db="EMBL/GenBank/DDBJ databases">
        <title>The Genome Sequence of Enterococcus sp. 10A9_DIV0425.</title>
        <authorList>
            <consortium name="The Broad Institute Genomics Platform"/>
            <consortium name="The Broad Institute Genomic Center for Infectious Diseases"/>
            <person name="Earl A."/>
            <person name="Manson A."/>
            <person name="Schwartman J."/>
            <person name="Gilmore M."/>
            <person name="Abouelleil A."/>
            <person name="Cao P."/>
            <person name="Chapman S."/>
            <person name="Cusick C."/>
            <person name="Shea T."/>
            <person name="Young S."/>
            <person name="Neafsey D."/>
            <person name="Nusbaum C."/>
            <person name="Birren B."/>
        </authorList>
    </citation>
    <scope>NUCLEOTIDE SEQUENCE [LARGE SCALE GENOMIC DNA]</scope>
    <source>
        <strain evidence="1 2">10A9_DIV0425</strain>
    </source>
</reference>
<proteinExistence type="predicted"/>
<organism evidence="1 2">
    <name type="scientific">Candidatus Enterococcus wittei</name>
    <dbReference type="NCBI Taxonomy" id="1987383"/>
    <lineage>
        <taxon>Bacteria</taxon>
        <taxon>Bacillati</taxon>
        <taxon>Bacillota</taxon>
        <taxon>Bacilli</taxon>
        <taxon>Lactobacillales</taxon>
        <taxon>Enterococcaceae</taxon>
        <taxon>Enterococcus</taxon>
    </lineage>
</organism>
<evidence type="ECO:0000313" key="1">
    <source>
        <dbReference type="EMBL" id="OTP12566.1"/>
    </source>
</evidence>
<protein>
    <submittedName>
        <fullName evidence="1">Uncharacterized protein</fullName>
    </submittedName>
</protein>
<dbReference type="Proteomes" id="UP000194933">
    <property type="component" value="Unassembled WGS sequence"/>
</dbReference>
<sequence>MQEIAFYGISLNPIKTVGTTGIAWSVREPPVSKDIYLQVCSIPNNLVTSVMRGSRFGYLVHLLLAVLQKKIILQIIQK</sequence>
<comment type="caution">
    <text evidence="1">The sequence shown here is derived from an EMBL/GenBank/DDBJ whole genome shotgun (WGS) entry which is preliminary data.</text>
</comment>
<evidence type="ECO:0000313" key="2">
    <source>
        <dbReference type="Proteomes" id="UP000194933"/>
    </source>
</evidence>
<dbReference type="EMBL" id="NGMO01000001">
    <property type="protein sequence ID" value="OTP12566.1"/>
    <property type="molecule type" value="Genomic_DNA"/>
</dbReference>
<name>A0A2C9XT33_9ENTE</name>
<dbReference type="AlphaFoldDB" id="A0A2C9XT33"/>
<dbReference type="STRING" id="1987383.A5844_000799"/>
<gene>
    <name evidence="1" type="ORF">A5844_000799</name>
</gene>
<accession>A0A2C9XT33</accession>